<accession>A0ACC0AC03</accession>
<name>A0ACC0AC03_CATRO</name>
<evidence type="ECO:0000313" key="2">
    <source>
        <dbReference type="Proteomes" id="UP001060085"/>
    </source>
</evidence>
<sequence length="225" mass="25600">MILSLLRLESEGLWLYHFLLTPRRGPQTVATAWRRLGELSVHTFAYRRNLPTAMELVTPSSRIHDPSSVPETLEPVLEGSDEEVDHPEAQAQALSNYQLVRDRREPKGIERGVAPVILSLLRLGSEELRLYHFLPTPGCGLQTVAAARLRLGELSARTFSRHRNLLTVVVIIRSNTNIKLFNQKLSVGRSANYEPPNWDYDQLLQLESLNNQYAVINFLSMLCFK</sequence>
<proteinExistence type="predicted"/>
<keyword evidence="2" id="KW-1185">Reference proteome</keyword>
<dbReference type="EMBL" id="CM044706">
    <property type="protein sequence ID" value="KAI5658405.1"/>
    <property type="molecule type" value="Genomic_DNA"/>
</dbReference>
<dbReference type="Proteomes" id="UP001060085">
    <property type="component" value="Linkage Group LG06"/>
</dbReference>
<organism evidence="1 2">
    <name type="scientific">Catharanthus roseus</name>
    <name type="common">Madagascar periwinkle</name>
    <name type="synonym">Vinca rosea</name>
    <dbReference type="NCBI Taxonomy" id="4058"/>
    <lineage>
        <taxon>Eukaryota</taxon>
        <taxon>Viridiplantae</taxon>
        <taxon>Streptophyta</taxon>
        <taxon>Embryophyta</taxon>
        <taxon>Tracheophyta</taxon>
        <taxon>Spermatophyta</taxon>
        <taxon>Magnoliopsida</taxon>
        <taxon>eudicotyledons</taxon>
        <taxon>Gunneridae</taxon>
        <taxon>Pentapetalae</taxon>
        <taxon>asterids</taxon>
        <taxon>lamiids</taxon>
        <taxon>Gentianales</taxon>
        <taxon>Apocynaceae</taxon>
        <taxon>Rauvolfioideae</taxon>
        <taxon>Vinceae</taxon>
        <taxon>Catharanthinae</taxon>
        <taxon>Catharanthus</taxon>
    </lineage>
</organism>
<protein>
    <submittedName>
        <fullName evidence="1">Uncharacterized protein</fullName>
    </submittedName>
</protein>
<comment type="caution">
    <text evidence="1">The sequence shown here is derived from an EMBL/GenBank/DDBJ whole genome shotgun (WGS) entry which is preliminary data.</text>
</comment>
<reference evidence="2" key="1">
    <citation type="journal article" date="2023" name="Nat. Plants">
        <title>Single-cell RNA sequencing provides a high-resolution roadmap for understanding the multicellular compartmentation of specialized metabolism.</title>
        <authorList>
            <person name="Sun S."/>
            <person name="Shen X."/>
            <person name="Li Y."/>
            <person name="Li Y."/>
            <person name="Wang S."/>
            <person name="Li R."/>
            <person name="Zhang H."/>
            <person name="Shen G."/>
            <person name="Guo B."/>
            <person name="Wei J."/>
            <person name="Xu J."/>
            <person name="St-Pierre B."/>
            <person name="Chen S."/>
            <person name="Sun C."/>
        </authorList>
    </citation>
    <scope>NUCLEOTIDE SEQUENCE [LARGE SCALE GENOMIC DNA]</scope>
</reference>
<gene>
    <name evidence="1" type="ORF">M9H77_27198</name>
</gene>
<evidence type="ECO:0000313" key="1">
    <source>
        <dbReference type="EMBL" id="KAI5658405.1"/>
    </source>
</evidence>